<feature type="region of interest" description="Disordered" evidence="1">
    <location>
        <begin position="140"/>
        <end position="246"/>
    </location>
</feature>
<protein>
    <submittedName>
        <fullName evidence="2">Uncharacterized protein</fullName>
    </submittedName>
</protein>
<name>A0A195EMV2_9HYME</name>
<dbReference type="EMBL" id="KQ978625">
    <property type="protein sequence ID" value="KYN29610.1"/>
    <property type="molecule type" value="Genomic_DNA"/>
</dbReference>
<feature type="compositionally biased region" description="Basic and acidic residues" evidence="1">
    <location>
        <begin position="103"/>
        <end position="121"/>
    </location>
</feature>
<evidence type="ECO:0000313" key="3">
    <source>
        <dbReference type="Proteomes" id="UP000078492"/>
    </source>
</evidence>
<feature type="compositionally biased region" description="Polar residues" evidence="1">
    <location>
        <begin position="228"/>
        <end position="246"/>
    </location>
</feature>
<feature type="region of interest" description="Disordered" evidence="1">
    <location>
        <begin position="20"/>
        <end position="55"/>
    </location>
</feature>
<evidence type="ECO:0000256" key="1">
    <source>
        <dbReference type="SAM" id="MobiDB-lite"/>
    </source>
</evidence>
<accession>A0A195EMV2</accession>
<feature type="compositionally biased region" description="Basic and acidic residues" evidence="1">
    <location>
        <begin position="644"/>
        <end position="667"/>
    </location>
</feature>
<gene>
    <name evidence="2" type="ORF">ALC57_00872</name>
</gene>
<organism evidence="2 3">
    <name type="scientific">Trachymyrmex cornetzi</name>
    <dbReference type="NCBI Taxonomy" id="471704"/>
    <lineage>
        <taxon>Eukaryota</taxon>
        <taxon>Metazoa</taxon>
        <taxon>Ecdysozoa</taxon>
        <taxon>Arthropoda</taxon>
        <taxon>Hexapoda</taxon>
        <taxon>Insecta</taxon>
        <taxon>Pterygota</taxon>
        <taxon>Neoptera</taxon>
        <taxon>Endopterygota</taxon>
        <taxon>Hymenoptera</taxon>
        <taxon>Apocrita</taxon>
        <taxon>Aculeata</taxon>
        <taxon>Formicoidea</taxon>
        <taxon>Formicidae</taxon>
        <taxon>Myrmicinae</taxon>
        <taxon>Trachymyrmex</taxon>
    </lineage>
</organism>
<proteinExistence type="predicted"/>
<feature type="compositionally biased region" description="Low complexity" evidence="1">
    <location>
        <begin position="31"/>
        <end position="48"/>
    </location>
</feature>
<feature type="region of interest" description="Disordered" evidence="1">
    <location>
        <begin position="855"/>
        <end position="882"/>
    </location>
</feature>
<feature type="compositionally biased region" description="Basic and acidic residues" evidence="1">
    <location>
        <begin position="855"/>
        <end position="871"/>
    </location>
</feature>
<reference evidence="2 3" key="1">
    <citation type="submission" date="2015-09" db="EMBL/GenBank/DDBJ databases">
        <title>Trachymyrmex cornetzi WGS genome.</title>
        <authorList>
            <person name="Nygaard S."/>
            <person name="Hu H."/>
            <person name="Boomsma J."/>
            <person name="Zhang G."/>
        </authorList>
    </citation>
    <scope>NUCLEOTIDE SEQUENCE [LARGE SCALE GENOMIC DNA]</scope>
    <source>
        <strain evidence="2">Tcor2-1</strain>
        <tissue evidence="2">Whole body</tissue>
    </source>
</reference>
<feature type="compositionally biased region" description="Polar residues" evidence="1">
    <location>
        <begin position="147"/>
        <end position="171"/>
    </location>
</feature>
<feature type="region of interest" description="Disordered" evidence="1">
    <location>
        <begin position="641"/>
        <end position="703"/>
    </location>
</feature>
<sequence>MKNDDTTILNILEIKTISPSSSPRDLVINTASEGRASSSTDSSGSSPSDLRRRLEDLPSPNEFTFLADRVAAFGRRICRKREVFLRLHEVANRIEENDEWEEREQRAETESSLRVSRPKDARARRRARVRLESSLRRDDKAMVISQADGSTNPSTITSDGKLNPAESSVNRSVRDDRLRLPAIAISRGKSRPSSLSEPSSTRFSPHSNGESRDIKCKTLSHSHRNFTPRESASKSTDLPSVSPFSLSGSVRPKKFGGYRPPSGIILKNLSSSSESESINETSSGLSSVRKIDHTITTLELSSPESMAVSSVNEPIKKMPIMSARSDITGSILPNLLPSSRSLDIDDFDRRIAQNTSRSYAGQINRDETTTYNQPGKINALVDVFNERASHDGFVAKTSSDFRQVEPEHEGPRYQREETPQDTSIFFTKSFMLEFAEPVPSAYNEQVTHNESTMKVYDEFKRVESEFESIQEKEEAEDYRRITSKTQHDIKNPFEFNCSPGQFNFEAHSLENNRDVLDMAEWHRSTSLYPKAAVDTSHFIERIQNDITEEALSSQTLEPYGSGDHSRSSCTAKMYLQKETLSSRRPQTGIDTPDKCDQEILTKVPTLALNSQDISYSTSAGSRECSAAQPLDPHALIKALSDVSLKQEKQADGASRKREGFHHGKDTIDASSGASDFPTKGETWRVPRSSTLESPRRSLSRIPSRIPVRIPSNKSLSGNDSGCYKPENSNETAIYAESKFIEQNSVPCESIVRQMSSSYSEICKQNSLKSRNESIEVTVAEGAFPPGDEAEYEINDHVLNLASSNLRSLQNTFFGDYTYDQMQHLSAESKFKESCSPAFFHKAAYSSGRDYAKIDDDVRSRSDRSTSRKSIDTADVTSATESPDLSKYKKDKFRIESLRNADENVTWRTEDECASINDEENSENVKDYTSRGKKSEGLYLQDNEQYKLAIGIMCEPLSFKSQYLQLDSPSEIQKSGRKRNHVGDNLEFNDRLSFEQNLEASKNATLENLTFHVCRTQEQSDFAARISPSTLNLNCEPKRKKKKKSQERFPFTISEASGALSVEHEDTNDYQLPDKNLGCTKMDDHLREKTDYQLKMHPSLTRLAISGVEDTVADILCCVAKEKKENTTSSKSMIKAFVRIFSSKLKKASKQPNDDKTLESTKIIYENNACQEESKANSCSDDLSTREVYKTCSNDRWADHHAARSNPMLVSSWETLKKTESLQAIAQKHPHRRFDRDDLWVKDIKYSSFDEKKDSEMLQRKDEADGSEESSAKDRYSIFLAKNLQSNEPSASNHNSLKEQQGVIISGRVVSDEKNKRSIRKVSPNLISEIEDVEDLTGCFCWRLCHIFAPSKYRSPVKSRVSASRTKKSDSLLQKRKK</sequence>
<feature type="region of interest" description="Disordered" evidence="1">
    <location>
        <begin position="96"/>
        <end position="128"/>
    </location>
</feature>
<feature type="compositionally biased region" description="Low complexity" evidence="1">
    <location>
        <begin position="191"/>
        <end position="205"/>
    </location>
</feature>
<evidence type="ECO:0000313" key="2">
    <source>
        <dbReference type="EMBL" id="KYN29610.1"/>
    </source>
</evidence>
<dbReference type="Proteomes" id="UP000078492">
    <property type="component" value="Unassembled WGS sequence"/>
</dbReference>
<feature type="region of interest" description="Disordered" evidence="1">
    <location>
        <begin position="1353"/>
        <end position="1377"/>
    </location>
</feature>
<keyword evidence="3" id="KW-1185">Reference proteome</keyword>